<dbReference type="InterPro" id="IPR036942">
    <property type="entry name" value="Beta-barrel_TonB_sf"/>
</dbReference>
<feature type="signal peptide" evidence="10">
    <location>
        <begin position="1"/>
        <end position="21"/>
    </location>
</feature>
<evidence type="ECO:0000313" key="13">
    <source>
        <dbReference type="EMBL" id="PWN54925.1"/>
    </source>
</evidence>
<comment type="similarity">
    <text evidence="8">Belongs to the TonB-dependent receptor family.</text>
</comment>
<reference evidence="13 14" key="1">
    <citation type="submission" date="2018-05" db="EMBL/GenBank/DDBJ databases">
        <title>Abyssibacter profundi OUC007T gen. nov., sp. nov, a marine bacterium isolated from seawater of the Mariana Trench.</title>
        <authorList>
            <person name="Zhou S."/>
        </authorList>
    </citation>
    <scope>NUCLEOTIDE SEQUENCE [LARGE SCALE GENOMIC DNA]</scope>
    <source>
        <strain evidence="13 14">OUC007</strain>
    </source>
</reference>
<keyword evidence="14" id="KW-1185">Reference proteome</keyword>
<dbReference type="EMBL" id="QEQK01000016">
    <property type="protein sequence ID" value="PWN54925.1"/>
    <property type="molecule type" value="Genomic_DNA"/>
</dbReference>
<dbReference type="Proteomes" id="UP000251800">
    <property type="component" value="Unassembled WGS sequence"/>
</dbReference>
<keyword evidence="2" id="KW-0813">Transport</keyword>
<sequence>MNIQAKALLVACLLAATPATAEQLELEPVDVTHTPEPDPTSQDTDTLEQGASNDTLGSYLDDLPNVDSASYGEAVGRPVVRGMSGYRIKILQNDHEVSDLSAMSQDHAVAVAPQASERIELLKGPASLLYAAQAGGVVRISDALDDLFSKPGLHTELSGDLRAEPSSAGATAHLHYANNRWAAHLGGLSRDSDPYESGDGQVVRDSDLSTQQAQLGFGWRVGDRTEVQFGATGLTKDYGIPNSTAEQTRIELQREDYRGSFRYLPDSLWLSSAQLSVHGSDYLHDETEDGRQDGLFGQQVLGSTLELEWWAGSWTGDTRLGVSRSKLRVCHEHGGCDDFRDAVRTGGPLGESIAQSVQDTGLPYSHGHPMPDTEDEGLQISTVVHRMVSADHALSLGSHLQWRTLTPDPDNIQEQWVHPESLDPDHYRRQSDQALSLSVGLGKQVSGNALLWDVSVSYLERFPSADELYWNGFHHATDTYIFGNVDLDKERSVNLDVELVLKHDEHRAQLSSFYYRFDDYIFQDQGFAADGSPLVDPFHLSEVWFTRQTDARFYGASLRYENHLDVHRGWPVTLWAQVDALSATTAGGEHLPRTAPTNGALGVVYDTPRWLASATVKRVLRSDNLAPNEDETEGYTWLSARLQRNWTLQDQAWQLWIMGENLLDADARNHLSVLKDTAPLPGRQVIAGIKWAY</sequence>
<evidence type="ECO:0000259" key="11">
    <source>
        <dbReference type="Pfam" id="PF00593"/>
    </source>
</evidence>
<name>A0A383XQM1_9GAMM</name>
<dbReference type="OrthoDB" id="5332150at2"/>
<dbReference type="RefSeq" id="WP_109721359.1">
    <property type="nucleotide sequence ID" value="NZ_QEQK01000016.1"/>
</dbReference>
<evidence type="ECO:0000256" key="4">
    <source>
        <dbReference type="ARBA" id="ARBA00022692"/>
    </source>
</evidence>
<dbReference type="GO" id="GO:0009279">
    <property type="term" value="C:cell outer membrane"/>
    <property type="evidence" value="ECO:0007669"/>
    <property type="project" value="UniProtKB-SubCell"/>
</dbReference>
<dbReference type="InterPro" id="IPR000531">
    <property type="entry name" value="Beta-barrel_TonB"/>
</dbReference>
<dbReference type="AlphaFoldDB" id="A0A383XQM1"/>
<proteinExistence type="inferred from homology"/>
<evidence type="ECO:0000256" key="3">
    <source>
        <dbReference type="ARBA" id="ARBA00022452"/>
    </source>
</evidence>
<evidence type="ECO:0000256" key="8">
    <source>
        <dbReference type="RuleBase" id="RU003357"/>
    </source>
</evidence>
<keyword evidence="3" id="KW-1134">Transmembrane beta strand</keyword>
<dbReference type="Pfam" id="PF00593">
    <property type="entry name" value="TonB_dep_Rec_b-barrel"/>
    <property type="match status" value="1"/>
</dbReference>
<dbReference type="PANTHER" id="PTHR30069:SF40">
    <property type="entry name" value="TONB-DEPENDENT RECEPTOR NMB0964-RELATED"/>
    <property type="match status" value="1"/>
</dbReference>
<dbReference type="InterPro" id="IPR039426">
    <property type="entry name" value="TonB-dep_rcpt-like"/>
</dbReference>
<dbReference type="GO" id="GO:0044718">
    <property type="term" value="P:siderophore transmembrane transport"/>
    <property type="evidence" value="ECO:0007669"/>
    <property type="project" value="TreeGrafter"/>
</dbReference>
<evidence type="ECO:0000256" key="5">
    <source>
        <dbReference type="ARBA" id="ARBA00023077"/>
    </source>
</evidence>
<keyword evidence="6 8" id="KW-0472">Membrane</keyword>
<feature type="domain" description="TonB-dependent receptor plug" evidence="12">
    <location>
        <begin position="44"/>
        <end position="137"/>
    </location>
</feature>
<evidence type="ECO:0000256" key="9">
    <source>
        <dbReference type="SAM" id="MobiDB-lite"/>
    </source>
</evidence>
<keyword evidence="7" id="KW-0998">Cell outer membrane</keyword>
<keyword evidence="5 8" id="KW-0798">TonB box</keyword>
<evidence type="ECO:0000313" key="14">
    <source>
        <dbReference type="Proteomes" id="UP000251800"/>
    </source>
</evidence>
<evidence type="ECO:0000256" key="2">
    <source>
        <dbReference type="ARBA" id="ARBA00022448"/>
    </source>
</evidence>
<dbReference type="Gene3D" id="2.170.130.10">
    <property type="entry name" value="TonB-dependent receptor, plug domain"/>
    <property type="match status" value="1"/>
</dbReference>
<dbReference type="InterPro" id="IPR037066">
    <property type="entry name" value="Plug_dom_sf"/>
</dbReference>
<evidence type="ECO:0000256" key="10">
    <source>
        <dbReference type="SAM" id="SignalP"/>
    </source>
</evidence>
<dbReference type="GO" id="GO:0015344">
    <property type="term" value="F:siderophore uptake transmembrane transporter activity"/>
    <property type="evidence" value="ECO:0007669"/>
    <property type="project" value="TreeGrafter"/>
</dbReference>
<comment type="subcellular location">
    <subcellularLocation>
        <location evidence="1">Cell outer membrane</location>
        <topology evidence="1">Multi-pass membrane protein</topology>
    </subcellularLocation>
</comment>
<feature type="chain" id="PRO_5016879896" description="TonB-dependent receptor" evidence="10">
    <location>
        <begin position="22"/>
        <end position="693"/>
    </location>
</feature>
<evidence type="ECO:0000259" key="12">
    <source>
        <dbReference type="Pfam" id="PF07715"/>
    </source>
</evidence>
<dbReference type="SUPFAM" id="SSF56935">
    <property type="entry name" value="Porins"/>
    <property type="match status" value="1"/>
</dbReference>
<organism evidence="13 14">
    <name type="scientific">Abyssibacter profundi</name>
    <dbReference type="NCBI Taxonomy" id="2182787"/>
    <lineage>
        <taxon>Bacteria</taxon>
        <taxon>Pseudomonadati</taxon>
        <taxon>Pseudomonadota</taxon>
        <taxon>Gammaproteobacteria</taxon>
        <taxon>Chromatiales</taxon>
        <taxon>Oceanococcaceae</taxon>
        <taxon>Abyssibacter</taxon>
    </lineage>
</organism>
<feature type="region of interest" description="Disordered" evidence="9">
    <location>
        <begin position="27"/>
        <end position="59"/>
    </location>
</feature>
<dbReference type="Pfam" id="PF07715">
    <property type="entry name" value="Plug"/>
    <property type="match status" value="1"/>
</dbReference>
<gene>
    <name evidence="13" type="ORF">DEH80_15165</name>
</gene>
<evidence type="ECO:0000256" key="6">
    <source>
        <dbReference type="ARBA" id="ARBA00023136"/>
    </source>
</evidence>
<dbReference type="Gene3D" id="2.40.170.20">
    <property type="entry name" value="TonB-dependent receptor, beta-barrel domain"/>
    <property type="match status" value="1"/>
</dbReference>
<evidence type="ECO:0000256" key="1">
    <source>
        <dbReference type="ARBA" id="ARBA00004571"/>
    </source>
</evidence>
<dbReference type="InterPro" id="IPR012910">
    <property type="entry name" value="Plug_dom"/>
</dbReference>
<evidence type="ECO:0000256" key="7">
    <source>
        <dbReference type="ARBA" id="ARBA00023237"/>
    </source>
</evidence>
<keyword evidence="10" id="KW-0732">Signal</keyword>
<evidence type="ECO:0008006" key="15">
    <source>
        <dbReference type="Google" id="ProtNLM"/>
    </source>
</evidence>
<keyword evidence="4" id="KW-0812">Transmembrane</keyword>
<dbReference type="PANTHER" id="PTHR30069">
    <property type="entry name" value="TONB-DEPENDENT OUTER MEMBRANE RECEPTOR"/>
    <property type="match status" value="1"/>
</dbReference>
<feature type="compositionally biased region" description="Polar residues" evidence="9">
    <location>
        <begin position="39"/>
        <end position="56"/>
    </location>
</feature>
<protein>
    <recommendedName>
        <fullName evidence="15">TonB-dependent receptor</fullName>
    </recommendedName>
</protein>
<accession>A0A383XQM1</accession>
<feature type="domain" description="TonB-dependent receptor-like beta-barrel" evidence="11">
    <location>
        <begin position="199"/>
        <end position="662"/>
    </location>
</feature>
<comment type="caution">
    <text evidence="13">The sequence shown here is derived from an EMBL/GenBank/DDBJ whole genome shotgun (WGS) entry which is preliminary data.</text>
</comment>